<protein>
    <recommendedName>
        <fullName evidence="3">Periplasmic protein</fullName>
    </recommendedName>
</protein>
<keyword evidence="2" id="KW-1185">Reference proteome</keyword>
<dbReference type="RefSeq" id="WP_252579648.1">
    <property type="nucleotide sequence ID" value="NZ_CP071527.1"/>
</dbReference>
<dbReference type="EMBL" id="CP071527">
    <property type="protein sequence ID" value="USQ13346.1"/>
    <property type="molecule type" value="Genomic_DNA"/>
</dbReference>
<dbReference type="Proteomes" id="UP001057474">
    <property type="component" value="Chromosome"/>
</dbReference>
<accession>A0ABY4Y6U7</accession>
<name>A0ABY4Y6U7_9GAMM</name>
<evidence type="ECO:0008006" key="3">
    <source>
        <dbReference type="Google" id="ProtNLM"/>
    </source>
</evidence>
<reference evidence="1" key="1">
    <citation type="submission" date="2021-03" db="EMBL/GenBank/DDBJ databases">
        <title>Legionella lytica PCM 2298.</title>
        <authorList>
            <person name="Koper P."/>
        </authorList>
    </citation>
    <scope>NUCLEOTIDE SEQUENCE</scope>
    <source>
        <strain evidence="1">PCM 2298</strain>
    </source>
</reference>
<organism evidence="1 2">
    <name type="scientific">Legionella lytica</name>
    <dbReference type="NCBI Taxonomy" id="96232"/>
    <lineage>
        <taxon>Bacteria</taxon>
        <taxon>Pseudomonadati</taxon>
        <taxon>Pseudomonadota</taxon>
        <taxon>Gammaproteobacteria</taxon>
        <taxon>Legionellales</taxon>
        <taxon>Legionellaceae</taxon>
        <taxon>Legionella</taxon>
    </lineage>
</organism>
<evidence type="ECO:0000313" key="2">
    <source>
        <dbReference type="Proteomes" id="UP001057474"/>
    </source>
</evidence>
<sequence>MFMRLVILSLTYLFVSPLWAITCYYTLAKDNCWLKYDVTVEVMDAISAKVLTTITVPAGEAWGRVTFPCETNGQKLMYRARYSPYFWESEKGKVYSAKNYWSLPHEVKPGDSAWNVSVCYPSDFAAVPLPPEATNNCQCDFANIPPIPPKQL</sequence>
<gene>
    <name evidence="1" type="ORF">J2N86_11720</name>
</gene>
<evidence type="ECO:0000313" key="1">
    <source>
        <dbReference type="EMBL" id="USQ13346.1"/>
    </source>
</evidence>
<proteinExistence type="predicted"/>